<proteinExistence type="predicted"/>
<organism evidence="1 2">
    <name type="scientific">Labeo rohita</name>
    <name type="common">Indian major carp</name>
    <name type="synonym">Cyprinus rohita</name>
    <dbReference type="NCBI Taxonomy" id="84645"/>
    <lineage>
        <taxon>Eukaryota</taxon>
        <taxon>Metazoa</taxon>
        <taxon>Chordata</taxon>
        <taxon>Craniata</taxon>
        <taxon>Vertebrata</taxon>
        <taxon>Euteleostomi</taxon>
        <taxon>Actinopterygii</taxon>
        <taxon>Neopterygii</taxon>
        <taxon>Teleostei</taxon>
        <taxon>Ostariophysi</taxon>
        <taxon>Cypriniformes</taxon>
        <taxon>Cyprinidae</taxon>
        <taxon>Labeoninae</taxon>
        <taxon>Labeonini</taxon>
        <taxon>Labeo</taxon>
    </lineage>
</organism>
<keyword evidence="2" id="KW-1185">Reference proteome</keyword>
<gene>
    <name evidence="1" type="ORF">H4Q32_018608</name>
</gene>
<dbReference type="Proteomes" id="UP000830375">
    <property type="component" value="Unassembled WGS sequence"/>
</dbReference>
<evidence type="ECO:0000313" key="1">
    <source>
        <dbReference type="EMBL" id="KAI2648492.1"/>
    </source>
</evidence>
<comment type="caution">
    <text evidence="1">The sequence shown here is derived from an EMBL/GenBank/DDBJ whole genome shotgun (WGS) entry which is preliminary data.</text>
</comment>
<reference evidence="1 2" key="1">
    <citation type="submission" date="2022-01" db="EMBL/GenBank/DDBJ databases">
        <title>A high-quality chromosome-level genome assembly of rohu carp, Labeo rohita.</title>
        <authorList>
            <person name="Arick M.A. II"/>
            <person name="Hsu C.-Y."/>
            <person name="Magbanua Z."/>
            <person name="Pechanova O."/>
            <person name="Grover C."/>
            <person name="Miller E."/>
            <person name="Thrash A."/>
            <person name="Ezzel L."/>
            <person name="Alam S."/>
            <person name="Benzie J."/>
            <person name="Hamilton M."/>
            <person name="Karsi A."/>
            <person name="Lawrence M.L."/>
            <person name="Peterson D.G."/>
        </authorList>
    </citation>
    <scope>NUCLEOTIDE SEQUENCE [LARGE SCALE GENOMIC DNA]</scope>
    <source>
        <strain evidence="2">BAU-BD-2019</strain>
        <tissue evidence="1">Blood</tissue>
    </source>
</reference>
<dbReference type="EMBL" id="JACTAM010000025">
    <property type="protein sequence ID" value="KAI2648492.1"/>
    <property type="molecule type" value="Genomic_DNA"/>
</dbReference>
<sequence>MQKGRGKAPFISGISSESFSFCFSCRCLQWQFCHSYPNTFSLPTRHILTLGQDPLASLFEAQGTPLASFFDL</sequence>
<evidence type="ECO:0000313" key="2">
    <source>
        <dbReference type="Proteomes" id="UP000830375"/>
    </source>
</evidence>
<protein>
    <submittedName>
        <fullName evidence="1">AP-4 complex subunit beta-1</fullName>
    </submittedName>
</protein>
<name>A0ABQ8LEZ0_LABRO</name>
<accession>A0ABQ8LEZ0</accession>